<dbReference type="AlphaFoldDB" id="A0A7X0DQ87"/>
<dbReference type="PROSITE" id="PS00519">
    <property type="entry name" value="HTH_ASNC_1"/>
    <property type="match status" value="1"/>
</dbReference>
<dbReference type="GO" id="GO:0006355">
    <property type="term" value="P:regulation of DNA-templated transcription"/>
    <property type="evidence" value="ECO:0007669"/>
    <property type="project" value="UniProtKB-ARBA"/>
</dbReference>
<gene>
    <name evidence="5" type="ORF">FHS48_003474</name>
</gene>
<proteinExistence type="predicted"/>
<dbReference type="InterPro" id="IPR036390">
    <property type="entry name" value="WH_DNA-bd_sf"/>
</dbReference>
<dbReference type="InterPro" id="IPR011991">
    <property type="entry name" value="ArsR-like_HTH"/>
</dbReference>
<evidence type="ECO:0000256" key="1">
    <source>
        <dbReference type="ARBA" id="ARBA00023015"/>
    </source>
</evidence>
<dbReference type="CDD" id="cd00090">
    <property type="entry name" value="HTH_ARSR"/>
    <property type="match status" value="1"/>
</dbReference>
<dbReference type="InterPro" id="IPR019888">
    <property type="entry name" value="Tscrpt_reg_AsnC-like"/>
</dbReference>
<dbReference type="InterPro" id="IPR036388">
    <property type="entry name" value="WH-like_DNA-bd_sf"/>
</dbReference>
<dbReference type="GO" id="GO:0043200">
    <property type="term" value="P:response to amino acid"/>
    <property type="evidence" value="ECO:0007669"/>
    <property type="project" value="TreeGrafter"/>
</dbReference>
<dbReference type="GO" id="GO:0005829">
    <property type="term" value="C:cytosol"/>
    <property type="evidence" value="ECO:0007669"/>
    <property type="project" value="TreeGrafter"/>
</dbReference>
<feature type="domain" description="HTH asnC-type" evidence="4">
    <location>
        <begin position="3"/>
        <end position="64"/>
    </location>
</feature>
<dbReference type="Proteomes" id="UP000544872">
    <property type="component" value="Unassembled WGS sequence"/>
</dbReference>
<dbReference type="PRINTS" id="PR00033">
    <property type="entry name" value="HTHASNC"/>
</dbReference>
<dbReference type="PANTHER" id="PTHR30154:SF34">
    <property type="entry name" value="TRANSCRIPTIONAL REGULATOR AZLB"/>
    <property type="match status" value="1"/>
</dbReference>
<dbReference type="Gene3D" id="3.30.70.920">
    <property type="match status" value="1"/>
</dbReference>
<name>A0A7X0DQ87_NOVIT</name>
<comment type="caution">
    <text evidence="5">The sequence shown here is derived from an EMBL/GenBank/DDBJ whole genome shotgun (WGS) entry which is preliminary data.</text>
</comment>
<dbReference type="Pfam" id="PF01037">
    <property type="entry name" value="AsnC_trans_reg"/>
    <property type="match status" value="1"/>
</dbReference>
<protein>
    <submittedName>
        <fullName evidence="5">DNA-binding Lrp family transcriptional regulator</fullName>
    </submittedName>
</protein>
<organism evidence="5 6">
    <name type="scientific">Novispirillum itersonii</name>
    <name type="common">Aquaspirillum itersonii</name>
    <dbReference type="NCBI Taxonomy" id="189"/>
    <lineage>
        <taxon>Bacteria</taxon>
        <taxon>Pseudomonadati</taxon>
        <taxon>Pseudomonadota</taxon>
        <taxon>Alphaproteobacteria</taxon>
        <taxon>Rhodospirillales</taxon>
        <taxon>Novispirillaceae</taxon>
        <taxon>Novispirillum</taxon>
    </lineage>
</organism>
<keyword evidence="2 5" id="KW-0238">DNA-binding</keyword>
<keyword evidence="1" id="KW-0805">Transcription regulation</keyword>
<dbReference type="RefSeq" id="WP_184265319.1">
    <property type="nucleotide sequence ID" value="NZ_JACIIX010000016.1"/>
</dbReference>
<dbReference type="InterPro" id="IPR011008">
    <property type="entry name" value="Dimeric_a/b-barrel"/>
</dbReference>
<dbReference type="GO" id="GO:0043565">
    <property type="term" value="F:sequence-specific DNA binding"/>
    <property type="evidence" value="ECO:0007669"/>
    <property type="project" value="InterPro"/>
</dbReference>
<dbReference type="InterPro" id="IPR019887">
    <property type="entry name" value="Tscrpt_reg_AsnC/Lrp_C"/>
</dbReference>
<evidence type="ECO:0000256" key="3">
    <source>
        <dbReference type="ARBA" id="ARBA00023163"/>
    </source>
</evidence>
<accession>A0A7X0DQ87</accession>
<dbReference type="PANTHER" id="PTHR30154">
    <property type="entry name" value="LEUCINE-RESPONSIVE REGULATORY PROTEIN"/>
    <property type="match status" value="1"/>
</dbReference>
<sequence length="157" mass="17429">MALDRLDHRILEILQQDAGLTNAALAERIGTSPSSCLRRVQRLRDSGVLRKTVALVDPAAVGRGLTALVEVMLDHHGVPQRQDFVRRVLLEPAVTQAWAVTGDPDVMLMMHLCDMQEYQAVCDRLFGHDPNVVKFRSLFVMETYKAETAVPLGVAPE</sequence>
<evidence type="ECO:0000313" key="5">
    <source>
        <dbReference type="EMBL" id="MBB6212027.1"/>
    </source>
</evidence>
<dbReference type="InterPro" id="IPR019885">
    <property type="entry name" value="Tscrpt_reg_HTH_AsnC-type_CS"/>
</dbReference>
<dbReference type="Gene3D" id="1.10.10.10">
    <property type="entry name" value="Winged helix-like DNA-binding domain superfamily/Winged helix DNA-binding domain"/>
    <property type="match status" value="1"/>
</dbReference>
<dbReference type="PROSITE" id="PS50956">
    <property type="entry name" value="HTH_ASNC_2"/>
    <property type="match status" value="1"/>
</dbReference>
<dbReference type="EMBL" id="JACIIX010000016">
    <property type="protein sequence ID" value="MBB6212027.1"/>
    <property type="molecule type" value="Genomic_DNA"/>
</dbReference>
<dbReference type="SMART" id="SM00344">
    <property type="entry name" value="HTH_ASNC"/>
    <property type="match status" value="1"/>
</dbReference>
<dbReference type="Pfam" id="PF13412">
    <property type="entry name" value="HTH_24"/>
    <property type="match status" value="1"/>
</dbReference>
<dbReference type="SUPFAM" id="SSF54909">
    <property type="entry name" value="Dimeric alpha+beta barrel"/>
    <property type="match status" value="1"/>
</dbReference>
<keyword evidence="3" id="KW-0804">Transcription</keyword>
<keyword evidence="6" id="KW-1185">Reference proteome</keyword>
<evidence type="ECO:0000256" key="2">
    <source>
        <dbReference type="ARBA" id="ARBA00023125"/>
    </source>
</evidence>
<dbReference type="InterPro" id="IPR000485">
    <property type="entry name" value="AsnC-type_HTH_dom"/>
</dbReference>
<evidence type="ECO:0000313" key="6">
    <source>
        <dbReference type="Proteomes" id="UP000544872"/>
    </source>
</evidence>
<dbReference type="SUPFAM" id="SSF46785">
    <property type="entry name" value="Winged helix' DNA-binding domain"/>
    <property type="match status" value="1"/>
</dbReference>
<evidence type="ECO:0000259" key="4">
    <source>
        <dbReference type="PROSITE" id="PS50956"/>
    </source>
</evidence>
<reference evidence="5 6" key="1">
    <citation type="submission" date="2020-08" db="EMBL/GenBank/DDBJ databases">
        <title>Genomic Encyclopedia of Type Strains, Phase IV (KMG-IV): sequencing the most valuable type-strain genomes for metagenomic binning, comparative biology and taxonomic classification.</title>
        <authorList>
            <person name="Goeker M."/>
        </authorList>
    </citation>
    <scope>NUCLEOTIDE SEQUENCE [LARGE SCALE GENOMIC DNA]</scope>
    <source>
        <strain evidence="5 6">DSM 11590</strain>
    </source>
</reference>